<proteinExistence type="predicted"/>
<dbReference type="AlphaFoldDB" id="A0A5D2CVK6"/>
<dbReference type="Proteomes" id="UP000323506">
    <property type="component" value="Chromosome D04"/>
</dbReference>
<dbReference type="EMBL" id="CM017704">
    <property type="protein sequence ID" value="TYG73717.1"/>
    <property type="molecule type" value="Genomic_DNA"/>
</dbReference>
<evidence type="ECO:0000313" key="1">
    <source>
        <dbReference type="EMBL" id="TYG73717.1"/>
    </source>
</evidence>
<accession>A0A5D2CVK6</accession>
<sequence>MNDGSLPISSCIEPTNCSNLETHQLRASERVTERKRKEKVEKAKRKLCCKEKEKKRLRDRGSKLAEKVEARRKE</sequence>
<evidence type="ECO:0000313" key="2">
    <source>
        <dbReference type="Proteomes" id="UP000323506"/>
    </source>
</evidence>
<name>A0A5D2CVK6_GOSDA</name>
<gene>
    <name evidence="1" type="ORF">ES288_D04G124500v1</name>
</gene>
<keyword evidence="2" id="KW-1185">Reference proteome</keyword>
<reference evidence="1 2" key="1">
    <citation type="submission" date="2019-06" db="EMBL/GenBank/DDBJ databases">
        <title>WGS assembly of Gossypium darwinii.</title>
        <authorList>
            <person name="Chen Z.J."/>
            <person name="Sreedasyam A."/>
            <person name="Ando A."/>
            <person name="Song Q."/>
            <person name="De L."/>
            <person name="Hulse-Kemp A."/>
            <person name="Ding M."/>
            <person name="Ye W."/>
            <person name="Kirkbride R."/>
            <person name="Jenkins J."/>
            <person name="Plott C."/>
            <person name="Lovell J."/>
            <person name="Lin Y.-M."/>
            <person name="Vaughn R."/>
            <person name="Liu B."/>
            <person name="Li W."/>
            <person name="Simpson S."/>
            <person name="Scheffler B."/>
            <person name="Saski C."/>
            <person name="Grover C."/>
            <person name="Hu G."/>
            <person name="Conover J."/>
            <person name="Carlson J."/>
            <person name="Shu S."/>
            <person name="Boston L."/>
            <person name="Williams M."/>
            <person name="Peterson D."/>
            <person name="Mcgee K."/>
            <person name="Jones D."/>
            <person name="Wendel J."/>
            <person name="Stelly D."/>
            <person name="Grimwood J."/>
            <person name="Schmutz J."/>
        </authorList>
    </citation>
    <scope>NUCLEOTIDE SEQUENCE [LARGE SCALE GENOMIC DNA]</scope>
    <source>
        <strain evidence="1">1808015.09</strain>
    </source>
</reference>
<organism evidence="1 2">
    <name type="scientific">Gossypium darwinii</name>
    <name type="common">Darwin's cotton</name>
    <name type="synonym">Gossypium barbadense var. darwinii</name>
    <dbReference type="NCBI Taxonomy" id="34276"/>
    <lineage>
        <taxon>Eukaryota</taxon>
        <taxon>Viridiplantae</taxon>
        <taxon>Streptophyta</taxon>
        <taxon>Embryophyta</taxon>
        <taxon>Tracheophyta</taxon>
        <taxon>Spermatophyta</taxon>
        <taxon>Magnoliopsida</taxon>
        <taxon>eudicotyledons</taxon>
        <taxon>Gunneridae</taxon>
        <taxon>Pentapetalae</taxon>
        <taxon>rosids</taxon>
        <taxon>malvids</taxon>
        <taxon>Malvales</taxon>
        <taxon>Malvaceae</taxon>
        <taxon>Malvoideae</taxon>
        <taxon>Gossypium</taxon>
    </lineage>
</organism>
<protein>
    <submittedName>
        <fullName evidence="1">Uncharacterized protein</fullName>
    </submittedName>
</protein>